<feature type="domain" description="HTH tetR-type" evidence="4">
    <location>
        <begin position="6"/>
        <end position="66"/>
    </location>
</feature>
<dbReference type="PANTHER" id="PTHR30055:SF234">
    <property type="entry name" value="HTH-TYPE TRANSCRIPTIONAL REGULATOR BETI"/>
    <property type="match status" value="1"/>
</dbReference>
<protein>
    <submittedName>
        <fullName evidence="5">Transcriptional regulator, AcrR family</fullName>
    </submittedName>
</protein>
<evidence type="ECO:0000256" key="3">
    <source>
        <dbReference type="ARBA" id="ARBA00023163"/>
    </source>
</evidence>
<accession>A0A3B0XRB3</accession>
<proteinExistence type="predicted"/>
<dbReference type="GO" id="GO:0003700">
    <property type="term" value="F:DNA-binding transcription factor activity"/>
    <property type="evidence" value="ECO:0007669"/>
    <property type="project" value="TreeGrafter"/>
</dbReference>
<dbReference type="PRINTS" id="PR00455">
    <property type="entry name" value="HTHTETR"/>
</dbReference>
<dbReference type="GO" id="GO:0000976">
    <property type="term" value="F:transcription cis-regulatory region binding"/>
    <property type="evidence" value="ECO:0007669"/>
    <property type="project" value="TreeGrafter"/>
</dbReference>
<evidence type="ECO:0000313" key="5">
    <source>
        <dbReference type="EMBL" id="VAW70081.1"/>
    </source>
</evidence>
<keyword evidence="1" id="KW-0805">Transcription regulation</keyword>
<evidence type="ECO:0000256" key="2">
    <source>
        <dbReference type="ARBA" id="ARBA00023125"/>
    </source>
</evidence>
<dbReference type="InterPro" id="IPR001647">
    <property type="entry name" value="HTH_TetR"/>
</dbReference>
<sequence>MSSKNSETRNRILDAAWALLEARQGQGVRMSDIAKQAGISRQAVYLHFSNRSELLIATTRYIDEVKAVDTRLELSRRAKTGVARIDAYIDAWSDYIPEIYGVAKALLAMKDSDEAAEMAWNDRMQAFRQGCEVAIEALDREGALAPEYTVQQATDILWTLLSVRNWEQFTIECGWSRKKYNERIKRLLHRILVVDKSQVDE</sequence>
<dbReference type="EMBL" id="UOFI01000186">
    <property type="protein sequence ID" value="VAW70081.1"/>
    <property type="molecule type" value="Genomic_DNA"/>
</dbReference>
<dbReference type="AlphaFoldDB" id="A0A3B0XRB3"/>
<evidence type="ECO:0000259" key="4">
    <source>
        <dbReference type="PROSITE" id="PS50977"/>
    </source>
</evidence>
<keyword evidence="3" id="KW-0804">Transcription</keyword>
<name>A0A3B0XRB3_9ZZZZ</name>
<dbReference type="SUPFAM" id="SSF46689">
    <property type="entry name" value="Homeodomain-like"/>
    <property type="match status" value="1"/>
</dbReference>
<reference evidence="5" key="1">
    <citation type="submission" date="2018-06" db="EMBL/GenBank/DDBJ databases">
        <authorList>
            <person name="Zhirakovskaya E."/>
        </authorList>
    </citation>
    <scope>NUCLEOTIDE SEQUENCE</scope>
</reference>
<dbReference type="InterPro" id="IPR009057">
    <property type="entry name" value="Homeodomain-like_sf"/>
</dbReference>
<dbReference type="PANTHER" id="PTHR30055">
    <property type="entry name" value="HTH-TYPE TRANSCRIPTIONAL REGULATOR RUTR"/>
    <property type="match status" value="1"/>
</dbReference>
<organism evidence="5">
    <name type="scientific">hydrothermal vent metagenome</name>
    <dbReference type="NCBI Taxonomy" id="652676"/>
    <lineage>
        <taxon>unclassified sequences</taxon>
        <taxon>metagenomes</taxon>
        <taxon>ecological metagenomes</taxon>
    </lineage>
</organism>
<gene>
    <name evidence="5" type="ORF">MNBD_GAMMA09-694</name>
</gene>
<dbReference type="InterPro" id="IPR050109">
    <property type="entry name" value="HTH-type_TetR-like_transc_reg"/>
</dbReference>
<dbReference type="Pfam" id="PF00440">
    <property type="entry name" value="TetR_N"/>
    <property type="match status" value="1"/>
</dbReference>
<evidence type="ECO:0000256" key="1">
    <source>
        <dbReference type="ARBA" id="ARBA00023015"/>
    </source>
</evidence>
<keyword evidence="2" id="KW-0238">DNA-binding</keyword>
<dbReference type="Gene3D" id="1.10.357.10">
    <property type="entry name" value="Tetracycline Repressor, domain 2"/>
    <property type="match status" value="1"/>
</dbReference>
<dbReference type="PROSITE" id="PS50977">
    <property type="entry name" value="HTH_TETR_2"/>
    <property type="match status" value="1"/>
</dbReference>